<organism evidence="1 3">
    <name type="scientific">Cedecea neteri</name>
    <dbReference type="NCBI Taxonomy" id="158822"/>
    <lineage>
        <taxon>Bacteria</taxon>
        <taxon>Pseudomonadati</taxon>
        <taxon>Pseudomonadota</taxon>
        <taxon>Gammaproteobacteria</taxon>
        <taxon>Enterobacterales</taxon>
        <taxon>Enterobacteriaceae</taxon>
        <taxon>Cedecea</taxon>
    </lineage>
</organism>
<dbReference type="Proteomes" id="UP000217979">
    <property type="component" value="Plasmid unnamed"/>
</dbReference>
<dbReference type="Proteomes" id="UP000251197">
    <property type="component" value="Unassembled WGS sequence"/>
</dbReference>
<proteinExistence type="predicted"/>
<name>A0A291E616_9ENTR</name>
<evidence type="ECO:0000313" key="2">
    <source>
        <dbReference type="EMBL" id="SQC92059.1"/>
    </source>
</evidence>
<geneLocation type="plasmid" evidence="1">
    <name>unnamed</name>
</geneLocation>
<dbReference type="Pfam" id="PF20131">
    <property type="entry name" value="MC3"/>
    <property type="match status" value="1"/>
</dbReference>
<sequence>MKPKAINHLFTLQRSPILLAPCLHQFYEKYASRERDLLLSYLVLPMLLSPPMQTFLIHAKGSSSLRTMCSQQSRLLGLTHLVQQNKSLTHASLLFLQTAESIEITDSLSVKSLRAVDTGGANPVHLTAASRLAILFAEVDIVTIYRTLGFKSL</sequence>
<reference evidence="2 4" key="2">
    <citation type="submission" date="2018-06" db="EMBL/GenBank/DDBJ databases">
        <authorList>
            <consortium name="Pathogen Informatics"/>
            <person name="Doyle S."/>
        </authorList>
    </citation>
    <scope>NUCLEOTIDE SEQUENCE [LARGE SCALE GENOMIC DNA]</scope>
    <source>
        <strain evidence="2 4">NCTC12120</strain>
    </source>
</reference>
<dbReference type="InterPro" id="IPR045390">
    <property type="entry name" value="ABC-3C_MC3"/>
</dbReference>
<accession>A0A291E616</accession>
<dbReference type="EMBL" id="UAVU01000009">
    <property type="protein sequence ID" value="SQC92059.1"/>
    <property type="molecule type" value="Genomic_DNA"/>
</dbReference>
<reference evidence="1 3" key="1">
    <citation type="submission" date="2017-09" db="EMBL/GenBank/DDBJ databases">
        <title>FDA dAtabase for Regulatory Grade micrObial Sequences (FDA-ARGOS): Supporting development and validation of Infectious Disease Dx tests.</title>
        <authorList>
            <person name="Minogue T."/>
            <person name="Wolcott M."/>
            <person name="Wasieloski L."/>
            <person name="Aguilar W."/>
            <person name="Moore D."/>
            <person name="Tallon L."/>
            <person name="Sadzewicz L."/>
            <person name="Ott S."/>
            <person name="Zhao X."/>
            <person name="Nagaraj S."/>
            <person name="Vavikolanu K."/>
            <person name="Aluvathingal J."/>
            <person name="Nadendla S."/>
            <person name="Sichtig H."/>
        </authorList>
    </citation>
    <scope>NUCLEOTIDE SEQUENCE [LARGE SCALE GENOMIC DNA]</scope>
    <source>
        <strain evidence="1 3">FDAARGOS_392</strain>
        <plasmid evidence="3">Plasmid unnamed</plasmid>
        <plasmid evidence="1">unnamed</plasmid>
    </source>
</reference>
<dbReference type="AlphaFoldDB" id="A0A291E616"/>
<evidence type="ECO:0000313" key="3">
    <source>
        <dbReference type="Proteomes" id="UP000217979"/>
    </source>
</evidence>
<evidence type="ECO:0000313" key="1">
    <source>
        <dbReference type="EMBL" id="ATF95504.1"/>
    </source>
</evidence>
<protein>
    <submittedName>
        <fullName evidence="1">Uncharacterized protein</fullName>
    </submittedName>
</protein>
<evidence type="ECO:0000313" key="4">
    <source>
        <dbReference type="Proteomes" id="UP000251197"/>
    </source>
</evidence>
<dbReference type="RefSeq" id="WP_061276976.1">
    <property type="nucleotide sequence ID" value="NZ_CP023526.1"/>
</dbReference>
<keyword evidence="1" id="KW-0614">Plasmid</keyword>
<gene>
    <name evidence="1" type="ORF">CO704_25880</name>
    <name evidence="2" type="ORF">NCTC12120_05244</name>
</gene>
<dbReference type="EMBL" id="CP023526">
    <property type="protein sequence ID" value="ATF95504.1"/>
    <property type="molecule type" value="Genomic_DNA"/>
</dbReference>